<proteinExistence type="predicted"/>
<gene>
    <name evidence="2" type="ORF">CALVIDRAFT_568603</name>
</gene>
<keyword evidence="3" id="KW-1185">Reference proteome</keyword>
<dbReference type="AlphaFoldDB" id="A0A167GUK8"/>
<dbReference type="Proteomes" id="UP000076738">
    <property type="component" value="Unassembled WGS sequence"/>
</dbReference>
<evidence type="ECO:0000313" key="3">
    <source>
        <dbReference type="Proteomes" id="UP000076738"/>
    </source>
</evidence>
<dbReference type="EMBL" id="KV417331">
    <property type="protein sequence ID" value="KZO90924.1"/>
    <property type="molecule type" value="Genomic_DNA"/>
</dbReference>
<reference evidence="2 3" key="1">
    <citation type="journal article" date="2016" name="Mol. Biol. Evol.">
        <title>Comparative Genomics of Early-Diverging Mushroom-Forming Fungi Provides Insights into the Origins of Lignocellulose Decay Capabilities.</title>
        <authorList>
            <person name="Nagy L.G."/>
            <person name="Riley R."/>
            <person name="Tritt A."/>
            <person name="Adam C."/>
            <person name="Daum C."/>
            <person name="Floudas D."/>
            <person name="Sun H."/>
            <person name="Yadav J.S."/>
            <person name="Pangilinan J."/>
            <person name="Larsson K.H."/>
            <person name="Matsuura K."/>
            <person name="Barry K."/>
            <person name="Labutti K."/>
            <person name="Kuo R."/>
            <person name="Ohm R.A."/>
            <person name="Bhattacharya S.S."/>
            <person name="Shirouzu T."/>
            <person name="Yoshinaga Y."/>
            <person name="Martin F.M."/>
            <person name="Grigoriev I.V."/>
            <person name="Hibbett D.S."/>
        </authorList>
    </citation>
    <scope>NUCLEOTIDE SEQUENCE [LARGE SCALE GENOMIC DNA]</scope>
    <source>
        <strain evidence="2 3">TUFC12733</strain>
    </source>
</reference>
<evidence type="ECO:0000313" key="2">
    <source>
        <dbReference type="EMBL" id="KZO90924.1"/>
    </source>
</evidence>
<accession>A0A167GUK8</accession>
<sequence>MNAVVVPDRAGFNCDGGANEGVAGWSVFELKLVFHLLEDLVHRKSVLTLHSSRDVGEPRSMGYGTFYVRPFTFPRDSSVPSTFSEVEPAVLQVLAVSNPATSKFHVNATALPVVDLELQDSYAGPLRISEDEGEEKKGADDTHQQLRTDITMVDATSEMFKLKDEDRAYYGRRPLFALRTVSRAKRAREAAHFFVCVIYDVTYHQLLHSNAHPDHVQEALALSMLAKNAILDEDVSLTLLQEEDLSVVAGKFKVTIPLVMNIYDRAMAEIQARVVSILKARDQLIDNGIRHLLEWYQLRDFVDLPPRSPAISTEEWTFWKNKNLRPKRAVSDEETERRADIVLQHLVFLARVCGYSKSPWCKERVRAILHDNDEGEQGRDGAGLGVGS</sequence>
<protein>
    <submittedName>
        <fullName evidence="2">Uncharacterized protein</fullName>
    </submittedName>
</protein>
<feature type="region of interest" description="Disordered" evidence="1">
    <location>
        <begin position="127"/>
        <end position="146"/>
    </location>
</feature>
<feature type="compositionally biased region" description="Basic and acidic residues" evidence="1">
    <location>
        <begin position="128"/>
        <end position="146"/>
    </location>
</feature>
<organism evidence="2 3">
    <name type="scientific">Calocera viscosa (strain TUFC12733)</name>
    <dbReference type="NCBI Taxonomy" id="1330018"/>
    <lineage>
        <taxon>Eukaryota</taxon>
        <taxon>Fungi</taxon>
        <taxon>Dikarya</taxon>
        <taxon>Basidiomycota</taxon>
        <taxon>Agaricomycotina</taxon>
        <taxon>Dacrymycetes</taxon>
        <taxon>Dacrymycetales</taxon>
        <taxon>Dacrymycetaceae</taxon>
        <taxon>Calocera</taxon>
    </lineage>
</organism>
<name>A0A167GUK8_CALVF</name>
<evidence type="ECO:0000256" key="1">
    <source>
        <dbReference type="SAM" id="MobiDB-lite"/>
    </source>
</evidence>